<proteinExistence type="predicted"/>
<keyword evidence="1" id="KW-1185">Reference proteome</keyword>
<dbReference type="InterPro" id="IPR027268">
    <property type="entry name" value="Peptidase_M4/M1_CTD_sf"/>
</dbReference>
<dbReference type="WBParaSite" id="jg20468">
    <property type="protein sequence ID" value="jg20468"/>
    <property type="gene ID" value="jg20468"/>
</dbReference>
<name>A0A915DKZ4_9BILA</name>
<accession>A0A915DKZ4</accession>
<sequence length="253" mass="28077">MYQVDSVSSRCIKSSVYQVDVSSHNLYQVDDGLATYLEWIITSEFVIDGQSSNISKRFDDARNRLLHSENTGVKTGPSLLSISSLNPTNSDQCADRTAVVMYMLEKVYGRQIISDFLALAFKKFSWASCVPTSTLANLFAEASKSTEAISHRPAAYVLVEPDNFARHIYNAENYDKVIECIGADSSKCSAVSQSSMTSTFSDLCWAFLNNKLQYQAHQYQLSTVIVLAVCGRNNLLRQSVDGRGRINVAELTC</sequence>
<organism evidence="1 2">
    <name type="scientific">Ditylenchus dipsaci</name>
    <dbReference type="NCBI Taxonomy" id="166011"/>
    <lineage>
        <taxon>Eukaryota</taxon>
        <taxon>Metazoa</taxon>
        <taxon>Ecdysozoa</taxon>
        <taxon>Nematoda</taxon>
        <taxon>Chromadorea</taxon>
        <taxon>Rhabditida</taxon>
        <taxon>Tylenchina</taxon>
        <taxon>Tylenchomorpha</taxon>
        <taxon>Sphaerularioidea</taxon>
        <taxon>Anguinidae</taxon>
        <taxon>Anguininae</taxon>
        <taxon>Ditylenchus</taxon>
    </lineage>
</organism>
<protein>
    <submittedName>
        <fullName evidence="2">Uncharacterized protein</fullName>
    </submittedName>
</protein>
<dbReference type="Proteomes" id="UP000887574">
    <property type="component" value="Unplaced"/>
</dbReference>
<evidence type="ECO:0000313" key="2">
    <source>
        <dbReference type="WBParaSite" id="jg20468"/>
    </source>
</evidence>
<evidence type="ECO:0000313" key="1">
    <source>
        <dbReference type="Proteomes" id="UP000887574"/>
    </source>
</evidence>
<dbReference type="AlphaFoldDB" id="A0A915DKZ4"/>
<reference evidence="2" key="1">
    <citation type="submission" date="2022-11" db="UniProtKB">
        <authorList>
            <consortium name="WormBaseParasite"/>
        </authorList>
    </citation>
    <scope>IDENTIFICATION</scope>
</reference>
<dbReference type="Gene3D" id="1.10.390.10">
    <property type="entry name" value="Neutral Protease Domain 2"/>
    <property type="match status" value="1"/>
</dbReference>